<dbReference type="EMBL" id="JBGBPQ010000013">
    <property type="protein sequence ID" value="KAL1512165.1"/>
    <property type="molecule type" value="Genomic_DNA"/>
</dbReference>
<dbReference type="AlphaFoldDB" id="A0AB34J675"/>
<dbReference type="CDD" id="cd06974">
    <property type="entry name" value="TerD_like"/>
    <property type="match status" value="2"/>
</dbReference>
<evidence type="ECO:0000313" key="3">
    <source>
        <dbReference type="Proteomes" id="UP001515480"/>
    </source>
</evidence>
<dbReference type="Gene3D" id="2.60.40.150">
    <property type="entry name" value="C2 domain"/>
    <property type="match status" value="1"/>
</dbReference>
<sequence length="588" mass="64146">MTDAQGILGVKVDLTLVKGSGLVAKDGGGLFGKAKSSDPFIRVTYRGLELGCTPVISKTLDPEWNHSMSFSLEGRRFRADEDILLSIYDKDKFSKDDPMGEVRLHLSDLMHGRPIDKMFPVNASPGCTKVSGQVHVKVAVTVRRALSLNAHEAVAVEDTRLAVGLGWDMLPGNQAIDLDASCVAISRSGNVMMDETVYFGQLKSKSGAIRHTGDEKEGDEDLGQGDDEIIVIDVDRVPHDLLAVFFVATVATEGRTFADVKGARIRLVEWGSGVERVRFMPAMGGAHTALFMARLARDGKAWKLTTIGEFDHTARDWGSVMPELRAYMGDLVPGIKVNPSDRVAIMHKGSGTIRLRDYCAAPQLPQTVVLGLHWDVTDGVNIDLDASVIMLDANLKQLDLVFFQKLVSSDGAVRHGGDEREGDEKGDDEKIFLELAKVHPAVAYIGLVINSYSGQELDDVKDAGVHLFDAATARDIFRYEMTNTKELDKHTALVMAMLYREGPEWCARIISEPAQGRTAHDNVDELQRYIKRNPITPLPPPREFEGPGAGAEMVRKLTASMAQAHIVQMTPVAVPMGSPVIAEAVPIS</sequence>
<protein>
    <recommendedName>
        <fullName evidence="1">C2 domain-containing protein</fullName>
    </recommendedName>
</protein>
<gene>
    <name evidence="2" type="ORF">AB1Y20_005432</name>
</gene>
<evidence type="ECO:0000313" key="2">
    <source>
        <dbReference type="EMBL" id="KAL1512165.1"/>
    </source>
</evidence>
<reference evidence="2 3" key="1">
    <citation type="journal article" date="2024" name="Science">
        <title>Giant polyketide synthase enzymes in the biosynthesis of giant marine polyether toxins.</title>
        <authorList>
            <person name="Fallon T.R."/>
            <person name="Shende V.V."/>
            <person name="Wierzbicki I.H."/>
            <person name="Pendleton A.L."/>
            <person name="Watervoot N.F."/>
            <person name="Auber R.P."/>
            <person name="Gonzalez D.J."/>
            <person name="Wisecaver J.H."/>
            <person name="Moore B.S."/>
        </authorList>
    </citation>
    <scope>NUCLEOTIDE SEQUENCE [LARGE SCALE GENOMIC DNA]</scope>
    <source>
        <strain evidence="2 3">12B1</strain>
    </source>
</reference>
<dbReference type="CDD" id="cd00030">
    <property type="entry name" value="C2"/>
    <property type="match status" value="1"/>
</dbReference>
<evidence type="ECO:0000259" key="1">
    <source>
        <dbReference type="PROSITE" id="PS50004"/>
    </source>
</evidence>
<dbReference type="PANTHER" id="PTHR32097">
    <property type="entry name" value="CAMP-BINDING PROTEIN 1-RELATED"/>
    <property type="match status" value="1"/>
</dbReference>
<feature type="domain" description="C2" evidence="1">
    <location>
        <begin position="1"/>
        <end position="119"/>
    </location>
</feature>
<accession>A0AB34J675</accession>
<dbReference type="InterPro" id="IPR003325">
    <property type="entry name" value="TerD"/>
</dbReference>
<dbReference type="Proteomes" id="UP001515480">
    <property type="component" value="Unassembled WGS sequence"/>
</dbReference>
<comment type="caution">
    <text evidence="2">The sequence shown here is derived from an EMBL/GenBank/DDBJ whole genome shotgun (WGS) entry which is preliminary data.</text>
</comment>
<dbReference type="Pfam" id="PF00168">
    <property type="entry name" value="C2"/>
    <property type="match status" value="1"/>
</dbReference>
<name>A0AB34J675_PRYPA</name>
<organism evidence="2 3">
    <name type="scientific">Prymnesium parvum</name>
    <name type="common">Toxic golden alga</name>
    <dbReference type="NCBI Taxonomy" id="97485"/>
    <lineage>
        <taxon>Eukaryota</taxon>
        <taxon>Haptista</taxon>
        <taxon>Haptophyta</taxon>
        <taxon>Prymnesiophyceae</taxon>
        <taxon>Prymnesiales</taxon>
        <taxon>Prymnesiaceae</taxon>
        <taxon>Prymnesium</taxon>
    </lineage>
</organism>
<dbReference type="Gene3D" id="2.60.60.30">
    <property type="entry name" value="sav2460 like domains"/>
    <property type="match status" value="2"/>
</dbReference>
<dbReference type="Pfam" id="PF02342">
    <property type="entry name" value="TerD"/>
    <property type="match status" value="2"/>
</dbReference>
<dbReference type="InterPro" id="IPR000008">
    <property type="entry name" value="C2_dom"/>
</dbReference>
<dbReference type="SUPFAM" id="SSF49562">
    <property type="entry name" value="C2 domain (Calcium/lipid-binding domain, CaLB)"/>
    <property type="match status" value="1"/>
</dbReference>
<dbReference type="InterPro" id="IPR035892">
    <property type="entry name" value="C2_domain_sf"/>
</dbReference>
<dbReference type="PANTHER" id="PTHR32097:SF17">
    <property type="entry name" value="CAMP-BINDING PROTEIN 1-RELATED"/>
    <property type="match status" value="1"/>
</dbReference>
<dbReference type="SMART" id="SM00239">
    <property type="entry name" value="C2"/>
    <property type="match status" value="1"/>
</dbReference>
<dbReference type="InterPro" id="IPR051324">
    <property type="entry name" value="Stress/Tellurium_Resist"/>
</dbReference>
<proteinExistence type="predicted"/>
<keyword evidence="3" id="KW-1185">Reference proteome</keyword>
<dbReference type="PROSITE" id="PS50004">
    <property type="entry name" value="C2"/>
    <property type="match status" value="1"/>
</dbReference>